<comment type="caution">
    <text evidence="1">The sequence shown here is derived from an EMBL/GenBank/DDBJ whole genome shotgun (WGS) entry which is preliminary data.</text>
</comment>
<dbReference type="AlphaFoldDB" id="A0A1Q5U7R2"/>
<dbReference type="OrthoDB" id="6443758at2"/>
<dbReference type="RefSeq" id="WP_074018921.1">
    <property type="nucleotide sequence ID" value="NZ_CAWMWP010000054.1"/>
</dbReference>
<dbReference type="EMBL" id="MKGR01000003">
    <property type="protein sequence ID" value="OKP08530.1"/>
    <property type="molecule type" value="Genomic_DNA"/>
</dbReference>
<evidence type="ECO:0000313" key="2">
    <source>
        <dbReference type="Proteomes" id="UP000186277"/>
    </source>
</evidence>
<dbReference type="Proteomes" id="UP000186277">
    <property type="component" value="Unassembled WGS sequence"/>
</dbReference>
<evidence type="ECO:0000313" key="1">
    <source>
        <dbReference type="EMBL" id="OKP08530.1"/>
    </source>
</evidence>
<reference evidence="1 2" key="1">
    <citation type="submission" date="2016-09" db="EMBL/GenBank/DDBJ databases">
        <title>Xenorhabdus thuongxuanensis sp. nov. and Xenorhabdus eapokensis sp. nov., isolated from Steinernema species.</title>
        <authorList>
            <person name="Kaempfer P."/>
            <person name="Tobias N.J."/>
            <person name="Phan Ke L."/>
            <person name="Bode H.B."/>
            <person name="Glaeser S.P."/>
        </authorList>
    </citation>
    <scope>NUCLEOTIDE SEQUENCE [LARGE SCALE GENOMIC DNA]</scope>
    <source>
        <strain evidence="1 2">30TX1</strain>
    </source>
</reference>
<keyword evidence="2" id="KW-1185">Reference proteome</keyword>
<accession>A0A1Q5U7R2</accession>
<sequence length="138" mass="15383">MATKTLYFPDIKNGWYVSYFFQTIAGYSYIVTLQENDTGHNYDTWNKPNDGADPAIRYSNSFLYTGSDGKLICTIDSPESNQLDNTWAEGIITPNSGEKTLGRSYFAAFEDNGGILEYCNLYICLVGAHIAGTVETKQ</sequence>
<protein>
    <submittedName>
        <fullName evidence="1">Uncharacterized protein</fullName>
    </submittedName>
</protein>
<name>A0A1Q5U7R2_9GAMM</name>
<organism evidence="1 2">
    <name type="scientific">Xenorhabdus thuongxuanensis</name>
    <dbReference type="NCBI Taxonomy" id="1873484"/>
    <lineage>
        <taxon>Bacteria</taxon>
        <taxon>Pseudomonadati</taxon>
        <taxon>Pseudomonadota</taxon>
        <taxon>Gammaproteobacteria</taxon>
        <taxon>Enterobacterales</taxon>
        <taxon>Morganellaceae</taxon>
        <taxon>Xenorhabdus</taxon>
    </lineage>
</organism>
<gene>
    <name evidence="1" type="ORF">Xentx_00740</name>
</gene>
<proteinExistence type="predicted"/>